<organism evidence="2 3">
    <name type="scientific">Cutibacterium modestum</name>
    <dbReference type="NCBI Taxonomy" id="2559073"/>
    <lineage>
        <taxon>Bacteria</taxon>
        <taxon>Bacillati</taxon>
        <taxon>Actinomycetota</taxon>
        <taxon>Actinomycetes</taxon>
        <taxon>Propionibacteriales</taxon>
        <taxon>Propionibacteriaceae</taxon>
        <taxon>Cutibacterium</taxon>
    </lineage>
</organism>
<sequence length="62" mass="6548">MPGTLESPPPPRGHSPQGEPAHAAYRVADKEKGFGMKFIAVIIQPSALDTVRLELVQAGAPD</sequence>
<reference evidence="2" key="1">
    <citation type="submission" date="2021-06" db="EMBL/GenBank/DDBJ databases">
        <title>Genome sequence of Cutibacterium modestum strain KB17-24694.</title>
        <authorList>
            <person name="Dekio I."/>
            <person name="Asahina A."/>
            <person name="Nishida M."/>
        </authorList>
    </citation>
    <scope>NUCLEOTIDE SEQUENCE</scope>
    <source>
        <strain evidence="2">KB17-24694</strain>
    </source>
</reference>
<dbReference type="Proteomes" id="UP000825072">
    <property type="component" value="Chromosome 1"/>
</dbReference>
<feature type="region of interest" description="Disordered" evidence="1">
    <location>
        <begin position="1"/>
        <end position="21"/>
    </location>
</feature>
<name>A0AAD1KNN0_9ACTN</name>
<accession>A0AAD1KNN0</accession>
<dbReference type="GeneID" id="92881994"/>
<dbReference type="RefSeq" id="WP_007433268.1">
    <property type="nucleotide sequence ID" value="NZ_BJEN01000002.1"/>
</dbReference>
<gene>
    <name evidence="2" type="ORF">KB1_02710</name>
</gene>
<dbReference type="EMBL" id="AP024747">
    <property type="protein sequence ID" value="BCY24281.1"/>
    <property type="molecule type" value="Genomic_DNA"/>
</dbReference>
<dbReference type="AlphaFoldDB" id="A0AAD1KNN0"/>
<evidence type="ECO:0000313" key="3">
    <source>
        <dbReference type="Proteomes" id="UP000825072"/>
    </source>
</evidence>
<evidence type="ECO:0000313" key="2">
    <source>
        <dbReference type="EMBL" id="BCY24281.1"/>
    </source>
</evidence>
<proteinExistence type="predicted"/>
<protein>
    <submittedName>
        <fullName evidence="2">Uncharacterized protein</fullName>
    </submittedName>
</protein>
<evidence type="ECO:0000256" key="1">
    <source>
        <dbReference type="SAM" id="MobiDB-lite"/>
    </source>
</evidence>